<protein>
    <submittedName>
        <fullName evidence="1">Uncharacterized protein</fullName>
    </submittedName>
</protein>
<gene>
    <name evidence="1" type="ORF">SAMN04489714_2069</name>
</gene>
<proteinExistence type="predicted"/>
<keyword evidence="2" id="KW-1185">Reference proteome</keyword>
<organism evidence="1 2">
    <name type="scientific">Schaalia radingae</name>
    <dbReference type="NCBI Taxonomy" id="131110"/>
    <lineage>
        <taxon>Bacteria</taxon>
        <taxon>Bacillati</taxon>
        <taxon>Actinomycetota</taxon>
        <taxon>Actinomycetes</taxon>
        <taxon>Actinomycetales</taxon>
        <taxon>Actinomycetaceae</taxon>
        <taxon>Schaalia</taxon>
    </lineage>
</organism>
<dbReference type="Proteomes" id="UP000198976">
    <property type="component" value="Chromosome I"/>
</dbReference>
<dbReference type="RefSeq" id="WP_092648982.1">
    <property type="nucleotide sequence ID" value="NZ_LT629792.1"/>
</dbReference>
<reference evidence="1 2" key="1">
    <citation type="submission" date="2016-10" db="EMBL/GenBank/DDBJ databases">
        <authorList>
            <person name="Varghese N."/>
            <person name="Submissions S."/>
        </authorList>
    </citation>
    <scope>NUCLEOTIDE SEQUENCE [LARGE SCALE GENOMIC DNA]</scope>
    <source>
        <strain evidence="1 2">DSM 9169</strain>
    </source>
</reference>
<sequence>MSKELFTVSHLERIRLEAYLSDAAEDLADARAHLEHAKRTLKEFGRGLPSGSRIASGAREIRVGTCGALEELRAVQNKIVVFDLGKFDAWDE</sequence>
<evidence type="ECO:0000313" key="1">
    <source>
        <dbReference type="EMBL" id="SDU08529.1"/>
    </source>
</evidence>
<dbReference type="EMBL" id="LT629792">
    <property type="protein sequence ID" value="SDU08529.1"/>
    <property type="molecule type" value="Genomic_DNA"/>
</dbReference>
<evidence type="ECO:0000313" key="2">
    <source>
        <dbReference type="Proteomes" id="UP000198976"/>
    </source>
</evidence>
<name>A0ABY0VCJ0_9ACTO</name>
<accession>A0ABY0VCJ0</accession>